<sequence length="543" mass="60348">MEPCLCGLLVISISLFFLFTYSSPSGLPIGIHPLDEKYYASEVIKCKDGSNSFTRARINDNFCDCLDGTDEPGTSACPMGKFYCKNMGSMPQFLFSSRVNDHICDCCDGSDEYDGSIICSNTCVMGGNVEYKGISYGSTIRDLGFIDAKGTKTEVNADESIQKLKGLKVVIILQVVLIIIVVAFRVFYRRFALYCSYSSETMITATKFCTSLRPFHCLFLHSSYIHSFCSSQTLEESIKAAVEAKFYRHVPDLLIAVRESAQNPNPFSFLSTFSQTLRTQIVDEILQSFIPLRPRSRPEVAYSYLLSYILQSSNPLPLALAILQRTLRSGCVPIPQTHLLLSTAWLESRHQCQSVSSILLEMQSIGYRADCGTCNYLILSLCKVDQLKEAVKVLKGMGAAGCLPDLDSYDAVIGAMCELRRTANVVAMMKDMVAKFGLNPRQEMVLKVVAAMRANREIWGAVEMIEFLETEGIHVGFESYESVVEGCLECSEFVLAGKVVMGMTERGFIPYIRVRQKVIEGLATAGELELAHAVRKRFAELKT</sequence>
<dbReference type="InterPro" id="IPR011990">
    <property type="entry name" value="TPR-like_helical_dom_sf"/>
</dbReference>
<proteinExistence type="predicted"/>
<evidence type="ECO:0000313" key="7">
    <source>
        <dbReference type="Proteomes" id="UP001642360"/>
    </source>
</evidence>
<evidence type="ECO:0000256" key="1">
    <source>
        <dbReference type="ARBA" id="ARBA00022737"/>
    </source>
</evidence>
<feature type="chain" id="PRO_5044892561" description="Glucosidase II beta subunit N-terminal domain-containing protein" evidence="4">
    <location>
        <begin position="23"/>
        <end position="543"/>
    </location>
</feature>
<dbReference type="Gene3D" id="1.25.40.10">
    <property type="entry name" value="Tetratricopeptide repeat domain"/>
    <property type="match status" value="2"/>
</dbReference>
<comment type="caution">
    <text evidence="6">The sequence shown here is derived from an EMBL/GenBank/DDBJ whole genome shotgun (WGS) entry which is preliminary data.</text>
</comment>
<reference evidence="6 7" key="1">
    <citation type="submission" date="2024-02" db="EMBL/GenBank/DDBJ databases">
        <authorList>
            <person name="Vignale AGUSTIN F."/>
            <person name="Sosa J E."/>
            <person name="Modenutti C."/>
        </authorList>
    </citation>
    <scope>NUCLEOTIDE SEQUENCE [LARGE SCALE GENOMIC DNA]</scope>
</reference>
<dbReference type="Proteomes" id="UP001642360">
    <property type="component" value="Unassembled WGS sequence"/>
</dbReference>
<dbReference type="PANTHER" id="PTHR12630:SF17">
    <property type="entry name" value="EXPRESSED PROTEIN"/>
    <property type="match status" value="1"/>
</dbReference>
<dbReference type="InterPro" id="IPR002885">
    <property type="entry name" value="PPR_rpt"/>
</dbReference>
<evidence type="ECO:0000256" key="2">
    <source>
        <dbReference type="PROSITE-ProRule" id="PRU00708"/>
    </source>
</evidence>
<feature type="signal peptide" evidence="4">
    <location>
        <begin position="1"/>
        <end position="22"/>
    </location>
</feature>
<keyword evidence="7" id="KW-1185">Reference proteome</keyword>
<keyword evidence="3" id="KW-0812">Transmembrane</keyword>
<accession>A0ABC8RV24</accession>
<dbReference type="Pfam" id="PF13041">
    <property type="entry name" value="PPR_2"/>
    <property type="match status" value="1"/>
</dbReference>
<organism evidence="6 7">
    <name type="scientific">Ilex paraguariensis</name>
    <name type="common">yerba mate</name>
    <dbReference type="NCBI Taxonomy" id="185542"/>
    <lineage>
        <taxon>Eukaryota</taxon>
        <taxon>Viridiplantae</taxon>
        <taxon>Streptophyta</taxon>
        <taxon>Embryophyta</taxon>
        <taxon>Tracheophyta</taxon>
        <taxon>Spermatophyta</taxon>
        <taxon>Magnoliopsida</taxon>
        <taxon>eudicotyledons</taxon>
        <taxon>Gunneridae</taxon>
        <taxon>Pentapetalae</taxon>
        <taxon>asterids</taxon>
        <taxon>campanulids</taxon>
        <taxon>Aquifoliales</taxon>
        <taxon>Aquifoliaceae</taxon>
        <taxon>Ilex</taxon>
    </lineage>
</organism>
<name>A0ABC8RV24_9AQUA</name>
<evidence type="ECO:0000256" key="3">
    <source>
        <dbReference type="SAM" id="Phobius"/>
    </source>
</evidence>
<dbReference type="PROSITE" id="PS51375">
    <property type="entry name" value="PPR"/>
    <property type="match status" value="1"/>
</dbReference>
<dbReference type="Pfam" id="PF12999">
    <property type="entry name" value="PRKCSH-like"/>
    <property type="match status" value="1"/>
</dbReference>
<evidence type="ECO:0000313" key="6">
    <source>
        <dbReference type="EMBL" id="CAK9148420.1"/>
    </source>
</evidence>
<dbReference type="InterPro" id="IPR039794">
    <property type="entry name" value="Gtb1-like"/>
</dbReference>
<dbReference type="NCBIfam" id="TIGR00756">
    <property type="entry name" value="PPR"/>
    <property type="match status" value="1"/>
</dbReference>
<dbReference type="AlphaFoldDB" id="A0ABC8RV24"/>
<evidence type="ECO:0000259" key="5">
    <source>
        <dbReference type="Pfam" id="PF12999"/>
    </source>
</evidence>
<keyword evidence="1" id="KW-0677">Repeat</keyword>
<keyword evidence="3" id="KW-0472">Membrane</keyword>
<feature type="domain" description="Glucosidase II beta subunit N-terminal" evidence="5">
    <location>
        <begin position="46"/>
        <end position="124"/>
    </location>
</feature>
<dbReference type="EMBL" id="CAUOFW020001748">
    <property type="protein sequence ID" value="CAK9148420.1"/>
    <property type="molecule type" value="Genomic_DNA"/>
</dbReference>
<dbReference type="PANTHER" id="PTHR12630">
    <property type="entry name" value="N-LINKED OLIGOSACCHARIDE PROCESSING"/>
    <property type="match status" value="1"/>
</dbReference>
<gene>
    <name evidence="6" type="ORF">ILEXP_LOCUS16358</name>
</gene>
<protein>
    <recommendedName>
        <fullName evidence="5">Glucosidase II beta subunit N-terminal domain-containing protein</fullName>
    </recommendedName>
</protein>
<keyword evidence="4" id="KW-0732">Signal</keyword>
<feature type="repeat" description="PPR" evidence="2">
    <location>
        <begin position="370"/>
        <end position="404"/>
    </location>
</feature>
<keyword evidence="3" id="KW-1133">Transmembrane helix</keyword>
<evidence type="ECO:0000256" key="4">
    <source>
        <dbReference type="SAM" id="SignalP"/>
    </source>
</evidence>
<feature type="transmembrane region" description="Helical" evidence="3">
    <location>
        <begin position="169"/>
        <end position="188"/>
    </location>
</feature>
<dbReference type="InterPro" id="IPR028146">
    <property type="entry name" value="PRKCSH_N"/>
</dbReference>